<dbReference type="Pfam" id="PF00059">
    <property type="entry name" value="Lectin_C"/>
    <property type="match status" value="1"/>
</dbReference>
<evidence type="ECO:0000259" key="3">
    <source>
        <dbReference type="PROSITE" id="PS50041"/>
    </source>
</evidence>
<feature type="domain" description="C-type lectin" evidence="3">
    <location>
        <begin position="63"/>
        <end position="203"/>
    </location>
</feature>
<dbReference type="AlphaFoldDB" id="A0A2G9V1U2"/>
<dbReference type="PANTHER" id="PTHR22803">
    <property type="entry name" value="MANNOSE, PHOSPHOLIPASE, LECTIN RECEPTOR RELATED"/>
    <property type="match status" value="1"/>
</dbReference>
<protein>
    <submittedName>
        <fullName evidence="4">Lectin C-type domain protein</fullName>
    </submittedName>
</protein>
<dbReference type="Proteomes" id="UP000230423">
    <property type="component" value="Unassembled WGS sequence"/>
</dbReference>
<dbReference type="InterPro" id="IPR001304">
    <property type="entry name" value="C-type_lectin-like"/>
</dbReference>
<evidence type="ECO:0000256" key="2">
    <source>
        <dbReference type="SAM" id="Phobius"/>
    </source>
</evidence>
<dbReference type="OrthoDB" id="5860166at2759"/>
<keyword evidence="5" id="KW-1185">Reference proteome</keyword>
<evidence type="ECO:0000256" key="1">
    <source>
        <dbReference type="SAM" id="MobiDB-lite"/>
    </source>
</evidence>
<feature type="region of interest" description="Disordered" evidence="1">
    <location>
        <begin position="1"/>
        <end position="33"/>
    </location>
</feature>
<name>A0A2G9V1U2_TELCI</name>
<dbReference type="InterPro" id="IPR016186">
    <property type="entry name" value="C-type_lectin-like/link_sf"/>
</dbReference>
<organism evidence="4 5">
    <name type="scientific">Teladorsagia circumcincta</name>
    <name type="common">Brown stomach worm</name>
    <name type="synonym">Ostertagia circumcincta</name>
    <dbReference type="NCBI Taxonomy" id="45464"/>
    <lineage>
        <taxon>Eukaryota</taxon>
        <taxon>Metazoa</taxon>
        <taxon>Ecdysozoa</taxon>
        <taxon>Nematoda</taxon>
        <taxon>Chromadorea</taxon>
        <taxon>Rhabditida</taxon>
        <taxon>Rhabditina</taxon>
        <taxon>Rhabditomorpha</taxon>
        <taxon>Strongyloidea</taxon>
        <taxon>Trichostrongylidae</taxon>
        <taxon>Teladorsagia</taxon>
    </lineage>
</organism>
<evidence type="ECO:0000313" key="4">
    <source>
        <dbReference type="EMBL" id="PIO75720.1"/>
    </source>
</evidence>
<keyword evidence="2" id="KW-1133">Transmembrane helix</keyword>
<keyword evidence="2" id="KW-0472">Membrane</keyword>
<dbReference type="InterPro" id="IPR016187">
    <property type="entry name" value="CTDL_fold"/>
</dbReference>
<evidence type="ECO:0000313" key="5">
    <source>
        <dbReference type="Proteomes" id="UP000230423"/>
    </source>
</evidence>
<proteinExistence type="predicted"/>
<dbReference type="Gene3D" id="3.10.100.10">
    <property type="entry name" value="Mannose-Binding Protein A, subunit A"/>
    <property type="match status" value="1"/>
</dbReference>
<gene>
    <name evidence="4" type="ORF">TELCIR_02202</name>
</gene>
<reference evidence="4 5" key="1">
    <citation type="submission" date="2015-09" db="EMBL/GenBank/DDBJ databases">
        <title>Draft genome of the parasitic nematode Teladorsagia circumcincta isolate WARC Sus (inbred).</title>
        <authorList>
            <person name="Mitreva M."/>
        </authorList>
    </citation>
    <scope>NUCLEOTIDE SEQUENCE [LARGE SCALE GENOMIC DNA]</scope>
    <source>
        <strain evidence="4 5">S</strain>
    </source>
</reference>
<accession>A0A2G9V1U2</accession>
<dbReference type="InterPro" id="IPR050111">
    <property type="entry name" value="C-type_lectin/snaclec_domain"/>
</dbReference>
<dbReference type="SUPFAM" id="SSF56436">
    <property type="entry name" value="C-type lectin-like"/>
    <property type="match status" value="1"/>
</dbReference>
<dbReference type="EMBL" id="KZ345111">
    <property type="protein sequence ID" value="PIO75720.1"/>
    <property type="molecule type" value="Genomic_DNA"/>
</dbReference>
<dbReference type="PROSITE" id="PS50041">
    <property type="entry name" value="C_TYPE_LECTIN_2"/>
    <property type="match status" value="1"/>
</dbReference>
<sequence>MDSKRNTGIGRETDSSAMKCKRTNTREPNRPRRGKMQALIILNSLLIGTFGASSYPDFWTTQIGDYYYKVFRLESTFMAAEDLCVTLGGHLASIHSKEENDLIYRLTTTGRAATNYSDFAWIGLRRKVLLWNKIGDLPKSLTEGSSEWIWTDDTPVDYTDWAPGQPSNNGDEACTQMYNAENGIPDKHFVHRAWNDIACETKMKSFICKTRIDYT</sequence>
<dbReference type="SMART" id="SM00034">
    <property type="entry name" value="CLECT"/>
    <property type="match status" value="1"/>
</dbReference>
<keyword evidence="2" id="KW-0812">Transmembrane</keyword>
<feature type="transmembrane region" description="Helical" evidence="2">
    <location>
        <begin position="36"/>
        <end position="55"/>
    </location>
</feature>